<feature type="non-terminal residue" evidence="2">
    <location>
        <position position="1"/>
    </location>
</feature>
<protein>
    <recommendedName>
        <fullName evidence="4">Anaphase-promoting complex subunit 1</fullName>
    </recommendedName>
</protein>
<dbReference type="Proteomes" id="UP001189429">
    <property type="component" value="Unassembled WGS sequence"/>
</dbReference>
<reference evidence="2" key="1">
    <citation type="submission" date="2023-10" db="EMBL/GenBank/DDBJ databases">
        <authorList>
            <person name="Chen Y."/>
            <person name="Shah S."/>
            <person name="Dougan E. K."/>
            <person name="Thang M."/>
            <person name="Chan C."/>
        </authorList>
    </citation>
    <scope>NUCLEOTIDE SEQUENCE [LARGE SCALE GENOMIC DNA]</scope>
</reference>
<gene>
    <name evidence="2" type="ORF">PCOR1329_LOCUS44441</name>
</gene>
<feature type="region of interest" description="Disordered" evidence="1">
    <location>
        <begin position="68"/>
        <end position="102"/>
    </location>
</feature>
<accession>A0ABN9U1U3</accession>
<name>A0ABN9U1U3_9DINO</name>
<proteinExistence type="predicted"/>
<evidence type="ECO:0000313" key="2">
    <source>
        <dbReference type="EMBL" id="CAK0852757.1"/>
    </source>
</evidence>
<keyword evidence="3" id="KW-1185">Reference proteome</keyword>
<evidence type="ECO:0000313" key="3">
    <source>
        <dbReference type="Proteomes" id="UP001189429"/>
    </source>
</evidence>
<comment type="caution">
    <text evidence="2">The sequence shown here is derived from an EMBL/GenBank/DDBJ whole genome shotgun (WGS) entry which is preliminary data.</text>
</comment>
<sequence>VLAHAMRALATLLPCPRVREELLRTQPQLLRCLALAGEALDVSAVRSVCRWLPGIPCRVWQAPGRADAPRAAEGAWAPPSQEAAEAETEAQESDDDVLMADV</sequence>
<organism evidence="2 3">
    <name type="scientific">Prorocentrum cordatum</name>
    <dbReference type="NCBI Taxonomy" id="2364126"/>
    <lineage>
        <taxon>Eukaryota</taxon>
        <taxon>Sar</taxon>
        <taxon>Alveolata</taxon>
        <taxon>Dinophyceae</taxon>
        <taxon>Prorocentrales</taxon>
        <taxon>Prorocentraceae</taxon>
        <taxon>Prorocentrum</taxon>
    </lineage>
</organism>
<evidence type="ECO:0008006" key="4">
    <source>
        <dbReference type="Google" id="ProtNLM"/>
    </source>
</evidence>
<dbReference type="EMBL" id="CAUYUJ010015339">
    <property type="protein sequence ID" value="CAK0852757.1"/>
    <property type="molecule type" value="Genomic_DNA"/>
</dbReference>
<evidence type="ECO:0000256" key="1">
    <source>
        <dbReference type="SAM" id="MobiDB-lite"/>
    </source>
</evidence>
<feature type="compositionally biased region" description="Acidic residues" evidence="1">
    <location>
        <begin position="84"/>
        <end position="102"/>
    </location>
</feature>